<dbReference type="EMBL" id="JACGWM010000013">
    <property type="protein sequence ID" value="KAL0332987.1"/>
    <property type="molecule type" value="Genomic_DNA"/>
</dbReference>
<feature type="signal peptide" evidence="8">
    <location>
        <begin position="1"/>
        <end position="24"/>
    </location>
</feature>
<dbReference type="InterPro" id="IPR003591">
    <property type="entry name" value="Leu-rich_rpt_typical-subtyp"/>
</dbReference>
<dbReference type="PRINTS" id="PR00019">
    <property type="entry name" value="LEURICHRPT"/>
</dbReference>
<reference evidence="9" key="2">
    <citation type="journal article" date="2024" name="Plant">
        <title>Genomic evolution and insights into agronomic trait innovations of Sesamum species.</title>
        <authorList>
            <person name="Miao H."/>
            <person name="Wang L."/>
            <person name="Qu L."/>
            <person name="Liu H."/>
            <person name="Sun Y."/>
            <person name="Le M."/>
            <person name="Wang Q."/>
            <person name="Wei S."/>
            <person name="Zheng Y."/>
            <person name="Lin W."/>
            <person name="Duan Y."/>
            <person name="Cao H."/>
            <person name="Xiong S."/>
            <person name="Wang X."/>
            <person name="Wei L."/>
            <person name="Li C."/>
            <person name="Ma Q."/>
            <person name="Ju M."/>
            <person name="Zhao R."/>
            <person name="Li G."/>
            <person name="Mu C."/>
            <person name="Tian Q."/>
            <person name="Mei H."/>
            <person name="Zhang T."/>
            <person name="Gao T."/>
            <person name="Zhang H."/>
        </authorList>
    </citation>
    <scope>NUCLEOTIDE SEQUENCE</scope>
    <source>
        <strain evidence="9">KEN8</strain>
    </source>
</reference>
<feature type="chain" id="PRO_5043565247" evidence="8">
    <location>
        <begin position="25"/>
        <end position="391"/>
    </location>
</feature>
<gene>
    <name evidence="9" type="ORF">Scaly_2200200</name>
</gene>
<keyword evidence="5" id="KW-0472">Membrane</keyword>
<evidence type="ECO:0000256" key="4">
    <source>
        <dbReference type="ARBA" id="ARBA00022737"/>
    </source>
</evidence>
<dbReference type="PANTHER" id="PTHR48009:SF7">
    <property type="entry name" value="LEUCINE-RICH REPEAT (LRR) FAMILY PROTEIN"/>
    <property type="match status" value="1"/>
</dbReference>
<keyword evidence="4" id="KW-0677">Repeat</keyword>
<evidence type="ECO:0000256" key="1">
    <source>
        <dbReference type="ARBA" id="ARBA00004370"/>
    </source>
</evidence>
<evidence type="ECO:0000256" key="6">
    <source>
        <dbReference type="ARBA" id="ARBA00023180"/>
    </source>
</evidence>
<dbReference type="InterPro" id="IPR001611">
    <property type="entry name" value="Leu-rich_rpt"/>
</dbReference>
<dbReference type="Gene3D" id="3.80.10.10">
    <property type="entry name" value="Ribonuclease Inhibitor"/>
    <property type="match status" value="3"/>
</dbReference>
<name>A0AAW2MN03_9LAMI</name>
<evidence type="ECO:0000256" key="3">
    <source>
        <dbReference type="ARBA" id="ARBA00022729"/>
    </source>
</evidence>
<comment type="caution">
    <text evidence="9">The sequence shown here is derived from an EMBL/GenBank/DDBJ whole genome shotgun (WGS) entry which is preliminary data.</text>
</comment>
<proteinExistence type="predicted"/>
<evidence type="ECO:0000256" key="8">
    <source>
        <dbReference type="SAM" id="SignalP"/>
    </source>
</evidence>
<keyword evidence="6" id="KW-0325">Glycoprotein</keyword>
<comment type="subcellular location">
    <subcellularLocation>
        <location evidence="1">Membrane</location>
    </subcellularLocation>
</comment>
<feature type="region of interest" description="Disordered" evidence="7">
    <location>
        <begin position="63"/>
        <end position="90"/>
    </location>
</feature>
<protein>
    <submittedName>
        <fullName evidence="9">Uncharacterized protein</fullName>
    </submittedName>
</protein>
<evidence type="ECO:0000256" key="5">
    <source>
        <dbReference type="ARBA" id="ARBA00023136"/>
    </source>
</evidence>
<evidence type="ECO:0000256" key="2">
    <source>
        <dbReference type="ARBA" id="ARBA00022614"/>
    </source>
</evidence>
<dbReference type="Pfam" id="PF13855">
    <property type="entry name" value="LRR_8"/>
    <property type="match status" value="2"/>
</dbReference>
<dbReference type="PANTHER" id="PTHR48009">
    <property type="entry name" value="LEUCINE-RICH REPEAT (LRR) FAMILY PROTEIN"/>
    <property type="match status" value="1"/>
</dbReference>
<dbReference type="GO" id="GO:0006952">
    <property type="term" value="P:defense response"/>
    <property type="evidence" value="ECO:0007669"/>
    <property type="project" value="UniProtKB-ARBA"/>
</dbReference>
<dbReference type="SUPFAM" id="SSF52058">
    <property type="entry name" value="L domain-like"/>
    <property type="match status" value="1"/>
</dbReference>
<dbReference type="FunFam" id="3.80.10.10:FF:000041">
    <property type="entry name" value="LRR receptor-like serine/threonine-protein kinase ERECTA"/>
    <property type="match status" value="2"/>
</dbReference>
<reference evidence="9" key="1">
    <citation type="submission" date="2020-06" db="EMBL/GenBank/DDBJ databases">
        <authorList>
            <person name="Li T."/>
            <person name="Hu X."/>
            <person name="Zhang T."/>
            <person name="Song X."/>
            <person name="Zhang H."/>
            <person name="Dai N."/>
            <person name="Sheng W."/>
            <person name="Hou X."/>
            <person name="Wei L."/>
        </authorList>
    </citation>
    <scope>NUCLEOTIDE SEQUENCE</scope>
    <source>
        <strain evidence="9">KEN8</strain>
        <tissue evidence="9">Leaf</tissue>
    </source>
</reference>
<dbReference type="InterPro" id="IPR053213">
    <property type="entry name" value="RLP29"/>
</dbReference>
<accession>A0AAW2MN03</accession>
<dbReference type="InterPro" id="IPR032675">
    <property type="entry name" value="LRR_dom_sf"/>
</dbReference>
<keyword evidence="2" id="KW-0433">Leucine-rich repeat</keyword>
<sequence>MPIPSSLFIITTALHFFFMHAADSATHWQDVQVLKQLKSTISPSTVPPSSCIDSWDFNLDPATTSSPTNSPAASAATPSSTPPPGGPIPESFSLLTRLQRLGLSRNSLTGSIPDSLGSLAALEEMYLDNNMLSGAIPLSFNGLKNLKRLEVQGNKISGAFPELSQLGSLNFLDASENAISGELPPGMPPSLIEIAMRSNQIEGNIPGSVANLVSLQVLDLSHNNLSGSVPAGLFTHPSLEQLTLSYNQFGSVQVPGNSGWTSQLISVDLSNNEIRGFLPGFMGLMPRLSALSLENNKFSGMIPTQYVLKVLSPGTGTGTGEGGLAQFERLLLGGNYLLGPVPGAFLDLKVGSVTVRLGDNCLYRCPVTLFFCEGGVQKSLMECKAFGPIIP</sequence>
<feature type="compositionally biased region" description="Low complexity" evidence="7">
    <location>
        <begin position="63"/>
        <end position="79"/>
    </location>
</feature>
<dbReference type="SMART" id="SM00369">
    <property type="entry name" value="LRR_TYP"/>
    <property type="match status" value="4"/>
</dbReference>
<evidence type="ECO:0000256" key="7">
    <source>
        <dbReference type="SAM" id="MobiDB-lite"/>
    </source>
</evidence>
<keyword evidence="3 8" id="KW-0732">Signal</keyword>
<dbReference type="GO" id="GO:0051707">
    <property type="term" value="P:response to other organism"/>
    <property type="evidence" value="ECO:0007669"/>
    <property type="project" value="UniProtKB-ARBA"/>
</dbReference>
<dbReference type="AlphaFoldDB" id="A0AAW2MN03"/>
<dbReference type="GO" id="GO:0016020">
    <property type="term" value="C:membrane"/>
    <property type="evidence" value="ECO:0007669"/>
    <property type="project" value="UniProtKB-SubCell"/>
</dbReference>
<evidence type="ECO:0000313" key="9">
    <source>
        <dbReference type="EMBL" id="KAL0332987.1"/>
    </source>
</evidence>
<organism evidence="9">
    <name type="scientific">Sesamum calycinum</name>
    <dbReference type="NCBI Taxonomy" id="2727403"/>
    <lineage>
        <taxon>Eukaryota</taxon>
        <taxon>Viridiplantae</taxon>
        <taxon>Streptophyta</taxon>
        <taxon>Embryophyta</taxon>
        <taxon>Tracheophyta</taxon>
        <taxon>Spermatophyta</taxon>
        <taxon>Magnoliopsida</taxon>
        <taxon>eudicotyledons</taxon>
        <taxon>Gunneridae</taxon>
        <taxon>Pentapetalae</taxon>
        <taxon>asterids</taxon>
        <taxon>lamiids</taxon>
        <taxon>Lamiales</taxon>
        <taxon>Pedaliaceae</taxon>
        <taxon>Sesamum</taxon>
    </lineage>
</organism>